<name>A0A915IB46_ROMCU</name>
<evidence type="ECO:0000313" key="2">
    <source>
        <dbReference type="Proteomes" id="UP000887565"/>
    </source>
</evidence>
<sequence length="117" mass="12388">MTTLDAVFTELLQATYVDCLVYVEKSSVVLMVGVRTVCRILSAMIGDGAWLGGHSHSTSRASGFTMMMMMMVVVMVAFSRLATSLSTYARILNRLAAVNGDKNVGKCAATAVAAVDG</sequence>
<feature type="transmembrane region" description="Helical" evidence="1">
    <location>
        <begin position="61"/>
        <end position="82"/>
    </location>
</feature>
<organism evidence="2 3">
    <name type="scientific">Romanomermis culicivorax</name>
    <name type="common">Nematode worm</name>
    <dbReference type="NCBI Taxonomy" id="13658"/>
    <lineage>
        <taxon>Eukaryota</taxon>
        <taxon>Metazoa</taxon>
        <taxon>Ecdysozoa</taxon>
        <taxon>Nematoda</taxon>
        <taxon>Enoplea</taxon>
        <taxon>Dorylaimia</taxon>
        <taxon>Mermithida</taxon>
        <taxon>Mermithoidea</taxon>
        <taxon>Mermithidae</taxon>
        <taxon>Romanomermis</taxon>
    </lineage>
</organism>
<evidence type="ECO:0000313" key="3">
    <source>
        <dbReference type="WBParaSite" id="nRc.2.0.1.t10486-RA"/>
    </source>
</evidence>
<dbReference type="WBParaSite" id="nRc.2.0.1.t10486-RA">
    <property type="protein sequence ID" value="nRc.2.0.1.t10486-RA"/>
    <property type="gene ID" value="nRc.2.0.1.g10486"/>
</dbReference>
<accession>A0A915IB46</accession>
<proteinExistence type="predicted"/>
<dbReference type="Proteomes" id="UP000887565">
    <property type="component" value="Unplaced"/>
</dbReference>
<protein>
    <submittedName>
        <fullName evidence="3">Uncharacterized protein</fullName>
    </submittedName>
</protein>
<evidence type="ECO:0000256" key="1">
    <source>
        <dbReference type="SAM" id="Phobius"/>
    </source>
</evidence>
<keyword evidence="2" id="KW-1185">Reference proteome</keyword>
<keyword evidence="1" id="KW-1133">Transmembrane helix</keyword>
<keyword evidence="1" id="KW-0812">Transmembrane</keyword>
<reference evidence="3" key="1">
    <citation type="submission" date="2022-11" db="UniProtKB">
        <authorList>
            <consortium name="WormBaseParasite"/>
        </authorList>
    </citation>
    <scope>IDENTIFICATION</scope>
</reference>
<keyword evidence="1" id="KW-0472">Membrane</keyword>
<dbReference type="AlphaFoldDB" id="A0A915IB46"/>